<dbReference type="EMBL" id="FWFG01000053">
    <property type="protein sequence ID" value="SLM91070.1"/>
    <property type="molecule type" value="Genomic_DNA"/>
</dbReference>
<dbReference type="Proteomes" id="UP000195981">
    <property type="component" value="Unassembled WGS sequence"/>
</dbReference>
<dbReference type="AlphaFoldDB" id="A0A1X6WYQ9"/>
<name>A0A1X6WYQ9_9MICO</name>
<evidence type="ECO:0008006" key="4">
    <source>
        <dbReference type="Google" id="ProtNLM"/>
    </source>
</evidence>
<accession>A0A1X6WYQ9</accession>
<keyword evidence="3" id="KW-1185">Reference proteome</keyword>
<feature type="transmembrane region" description="Helical" evidence="1">
    <location>
        <begin position="51"/>
        <end position="70"/>
    </location>
</feature>
<keyword evidence="1" id="KW-1133">Transmembrane helix</keyword>
<gene>
    <name evidence="2" type="ORF">FM110_06070</name>
</gene>
<keyword evidence="1" id="KW-0812">Transmembrane</keyword>
<protein>
    <recommendedName>
        <fullName evidence="4">DUF805 domain-containing protein</fullName>
    </recommendedName>
</protein>
<organism evidence="2 3">
    <name type="scientific">Brachybacterium nesterenkovii</name>
    <dbReference type="NCBI Taxonomy" id="47847"/>
    <lineage>
        <taxon>Bacteria</taxon>
        <taxon>Bacillati</taxon>
        <taxon>Actinomycetota</taxon>
        <taxon>Actinomycetes</taxon>
        <taxon>Micrococcales</taxon>
        <taxon>Dermabacteraceae</taxon>
        <taxon>Brachybacterium</taxon>
    </lineage>
</organism>
<dbReference type="RefSeq" id="WP_087103633.1">
    <property type="nucleotide sequence ID" value="NZ_FWFG01000053.1"/>
</dbReference>
<proteinExistence type="predicted"/>
<reference evidence="2 3" key="1">
    <citation type="submission" date="2017-02" db="EMBL/GenBank/DDBJ databases">
        <authorList>
            <person name="Peterson S.W."/>
        </authorList>
    </citation>
    <scope>NUCLEOTIDE SEQUENCE [LARGE SCALE GENOMIC DNA]</scope>
    <source>
        <strain evidence="2 3">CIP104813</strain>
    </source>
</reference>
<evidence type="ECO:0000313" key="2">
    <source>
        <dbReference type="EMBL" id="SLM91070.1"/>
    </source>
</evidence>
<evidence type="ECO:0000313" key="3">
    <source>
        <dbReference type="Proteomes" id="UP000195981"/>
    </source>
</evidence>
<keyword evidence="1" id="KW-0472">Membrane</keyword>
<evidence type="ECO:0000256" key="1">
    <source>
        <dbReference type="SAM" id="Phobius"/>
    </source>
</evidence>
<sequence>MNVTGVTGDLAGATSPDDLLLPYRGASPRQALRRFRRRALRFGGRSSRSEYWWIIGIVVAVEGLLALIAWPLQAAAVRWIVANQKVADV</sequence>